<protein>
    <submittedName>
        <fullName evidence="1">Uncharacterized protein</fullName>
    </submittedName>
</protein>
<dbReference type="AlphaFoldDB" id="A0A7S3Z5Z8"/>
<name>A0A7S3Z5Z8_9EUKA</name>
<organism evidence="1">
    <name type="scientific">Lotharella globosa</name>
    <dbReference type="NCBI Taxonomy" id="91324"/>
    <lineage>
        <taxon>Eukaryota</taxon>
        <taxon>Sar</taxon>
        <taxon>Rhizaria</taxon>
        <taxon>Cercozoa</taxon>
        <taxon>Chlorarachniophyceae</taxon>
        <taxon>Lotharella</taxon>
    </lineage>
</organism>
<dbReference type="EMBL" id="HBIV01034120">
    <property type="protein sequence ID" value="CAE0672694.1"/>
    <property type="molecule type" value="Transcribed_RNA"/>
</dbReference>
<gene>
    <name evidence="1" type="ORF">LGLO00237_LOCUS24345</name>
</gene>
<reference evidence="1" key="1">
    <citation type="submission" date="2021-01" db="EMBL/GenBank/DDBJ databases">
        <authorList>
            <person name="Corre E."/>
            <person name="Pelletier E."/>
            <person name="Niang G."/>
            <person name="Scheremetjew M."/>
            <person name="Finn R."/>
            <person name="Kale V."/>
            <person name="Holt S."/>
            <person name="Cochrane G."/>
            <person name="Meng A."/>
            <person name="Brown T."/>
            <person name="Cohen L."/>
        </authorList>
    </citation>
    <scope>NUCLEOTIDE SEQUENCE</scope>
    <source>
        <strain evidence="1">CCCM811</strain>
    </source>
</reference>
<proteinExistence type="predicted"/>
<accession>A0A7S3Z5Z8</accession>
<sequence length="107" mass="12281">MHGARLYWQQLLPNYADAQIKAFQRYRFDPANMRSRNSIANLSLPLRGIVRFGRFYHASFVMNQHFLGKLFVWTCVGHKEGHGEHVCGVGHDGNQRCNPKIVELAAL</sequence>
<evidence type="ECO:0000313" key="1">
    <source>
        <dbReference type="EMBL" id="CAE0672694.1"/>
    </source>
</evidence>